<sequence length="374" mass="40759">MASFVQALLRLVGYQQRQPSARSDEEQATAAYSATGPSTLPPSHIHITGPRVAGDDALALFRLMLGIATPPHLGFSESPFRPAQNQKAKDSYKVFSAIINACYFLQIIVAAALTALGAANANNKAITAFGAINTIIAGFLTYLKGSGYPARLKYFASEWKKVREFIEHRERDFSLEGCTLDVYEVINAVREMYDETKREIEMNTPDNYNSKTSMRFDGVDTSKAEAIAGKLRGLLGTQASTVAAGVESKADGVAGKLRGLDDAVHKLKNHMGSVSEGVESKSVDVVTRLRSLEDTLEKVKSHVEKTARDGHDVAHSTVQDAAHTIQDEEKRAMAELRGLGKAVVREAEEHKPRPPGEFSITISHCDDNNQTARK</sequence>
<organism evidence="4 5">
    <name type="scientific">Achaetomium macrosporum</name>
    <dbReference type="NCBI Taxonomy" id="79813"/>
    <lineage>
        <taxon>Eukaryota</taxon>
        <taxon>Fungi</taxon>
        <taxon>Dikarya</taxon>
        <taxon>Ascomycota</taxon>
        <taxon>Pezizomycotina</taxon>
        <taxon>Sordariomycetes</taxon>
        <taxon>Sordariomycetidae</taxon>
        <taxon>Sordariales</taxon>
        <taxon>Chaetomiaceae</taxon>
        <taxon>Achaetomium</taxon>
    </lineage>
</organism>
<evidence type="ECO:0000256" key="1">
    <source>
        <dbReference type="SAM" id="MobiDB-lite"/>
    </source>
</evidence>
<dbReference type="NCBIfam" id="NF033635">
    <property type="entry name" value="SLATT_fungal"/>
    <property type="match status" value="1"/>
</dbReference>
<evidence type="ECO:0000256" key="2">
    <source>
        <dbReference type="SAM" id="Phobius"/>
    </source>
</evidence>
<reference evidence="4" key="2">
    <citation type="submission" date="2023-05" db="EMBL/GenBank/DDBJ databases">
        <authorList>
            <consortium name="Lawrence Berkeley National Laboratory"/>
            <person name="Steindorff A."/>
            <person name="Hensen N."/>
            <person name="Bonometti L."/>
            <person name="Westerberg I."/>
            <person name="Brannstrom I.O."/>
            <person name="Guillou S."/>
            <person name="Cros-Aarteil S."/>
            <person name="Calhoun S."/>
            <person name="Haridas S."/>
            <person name="Kuo A."/>
            <person name="Mondo S."/>
            <person name="Pangilinan J."/>
            <person name="Riley R."/>
            <person name="Labutti K."/>
            <person name="Andreopoulos B."/>
            <person name="Lipzen A."/>
            <person name="Chen C."/>
            <person name="Yanf M."/>
            <person name="Daum C."/>
            <person name="Ng V."/>
            <person name="Clum A."/>
            <person name="Ohm R."/>
            <person name="Martin F."/>
            <person name="Silar P."/>
            <person name="Natvig D."/>
            <person name="Lalanne C."/>
            <person name="Gautier V."/>
            <person name="Ament-Velasquez S.L."/>
            <person name="Kruys A."/>
            <person name="Hutchinson M.I."/>
            <person name="Powell A.J."/>
            <person name="Barry K."/>
            <person name="Miller A.N."/>
            <person name="Grigoriev I.V."/>
            <person name="Debuchy R."/>
            <person name="Gladieux P."/>
            <person name="Thoren M.H."/>
            <person name="Johannesson H."/>
        </authorList>
    </citation>
    <scope>NUCLEOTIDE SEQUENCE</scope>
    <source>
        <strain evidence="4">CBS 532.94</strain>
    </source>
</reference>
<dbReference type="EMBL" id="MU860102">
    <property type="protein sequence ID" value="KAK4238254.1"/>
    <property type="molecule type" value="Genomic_DNA"/>
</dbReference>
<name>A0AAN7CA60_9PEZI</name>
<evidence type="ECO:0000313" key="5">
    <source>
        <dbReference type="Proteomes" id="UP001303760"/>
    </source>
</evidence>
<feature type="transmembrane region" description="Helical" evidence="2">
    <location>
        <begin position="94"/>
        <end position="119"/>
    </location>
</feature>
<keyword evidence="2" id="KW-0472">Membrane</keyword>
<dbReference type="Pfam" id="PF18142">
    <property type="entry name" value="SLATT_fungal"/>
    <property type="match status" value="1"/>
</dbReference>
<dbReference type="InterPro" id="IPR041622">
    <property type="entry name" value="SLATT_fungi"/>
</dbReference>
<protein>
    <recommendedName>
        <fullName evidence="3">SMODS and SLOG-associating 2TM effector domain-containing protein</fullName>
    </recommendedName>
</protein>
<dbReference type="Proteomes" id="UP001303760">
    <property type="component" value="Unassembled WGS sequence"/>
</dbReference>
<proteinExistence type="predicted"/>
<comment type="caution">
    <text evidence="4">The sequence shown here is derived from an EMBL/GenBank/DDBJ whole genome shotgun (WGS) entry which is preliminary data.</text>
</comment>
<evidence type="ECO:0000313" key="4">
    <source>
        <dbReference type="EMBL" id="KAK4238254.1"/>
    </source>
</evidence>
<keyword evidence="2" id="KW-1133">Transmembrane helix</keyword>
<feature type="region of interest" description="Disordered" evidence="1">
    <location>
        <begin position="19"/>
        <end position="39"/>
    </location>
</feature>
<dbReference type="PANTHER" id="PTHR38793">
    <property type="entry name" value="SLATT_FUNGAL DOMAIN-CONTAINING PROTEIN-RELATED"/>
    <property type="match status" value="1"/>
</dbReference>
<reference evidence="4" key="1">
    <citation type="journal article" date="2023" name="Mol. Phylogenet. Evol.">
        <title>Genome-scale phylogeny and comparative genomics of the fungal order Sordariales.</title>
        <authorList>
            <person name="Hensen N."/>
            <person name="Bonometti L."/>
            <person name="Westerberg I."/>
            <person name="Brannstrom I.O."/>
            <person name="Guillou S."/>
            <person name="Cros-Aarteil S."/>
            <person name="Calhoun S."/>
            <person name="Haridas S."/>
            <person name="Kuo A."/>
            <person name="Mondo S."/>
            <person name="Pangilinan J."/>
            <person name="Riley R."/>
            <person name="LaButti K."/>
            <person name="Andreopoulos B."/>
            <person name="Lipzen A."/>
            <person name="Chen C."/>
            <person name="Yan M."/>
            <person name="Daum C."/>
            <person name="Ng V."/>
            <person name="Clum A."/>
            <person name="Steindorff A."/>
            <person name="Ohm R.A."/>
            <person name="Martin F."/>
            <person name="Silar P."/>
            <person name="Natvig D.O."/>
            <person name="Lalanne C."/>
            <person name="Gautier V."/>
            <person name="Ament-Velasquez S.L."/>
            <person name="Kruys A."/>
            <person name="Hutchinson M.I."/>
            <person name="Powell A.J."/>
            <person name="Barry K."/>
            <person name="Miller A.N."/>
            <person name="Grigoriev I.V."/>
            <person name="Debuchy R."/>
            <person name="Gladieux P."/>
            <person name="Hiltunen Thoren M."/>
            <person name="Johannesson H."/>
        </authorList>
    </citation>
    <scope>NUCLEOTIDE SEQUENCE</scope>
    <source>
        <strain evidence="4">CBS 532.94</strain>
    </source>
</reference>
<dbReference type="AlphaFoldDB" id="A0AAN7CA60"/>
<accession>A0AAN7CA60</accession>
<keyword evidence="2" id="KW-0812">Transmembrane</keyword>
<feature type="transmembrane region" description="Helical" evidence="2">
    <location>
        <begin position="125"/>
        <end position="143"/>
    </location>
</feature>
<feature type="domain" description="SMODS and SLOG-associating 2TM effector" evidence="3">
    <location>
        <begin position="84"/>
        <end position="198"/>
    </location>
</feature>
<keyword evidence="5" id="KW-1185">Reference proteome</keyword>
<evidence type="ECO:0000259" key="3">
    <source>
        <dbReference type="Pfam" id="PF18142"/>
    </source>
</evidence>
<gene>
    <name evidence="4" type="ORF">C8A03DRAFT_15247</name>
</gene>
<dbReference type="PANTHER" id="PTHR38793:SF3">
    <property type="entry name" value="SMODS AND SLOG-ASSOCIATING 2TM EFFECTOR DOMAIN-CONTAINING PROTEIN"/>
    <property type="match status" value="1"/>
</dbReference>
<feature type="region of interest" description="Disordered" evidence="1">
    <location>
        <begin position="346"/>
        <end position="374"/>
    </location>
</feature>